<dbReference type="InterPro" id="IPR011257">
    <property type="entry name" value="DNA_glycosylase"/>
</dbReference>
<evidence type="ECO:0000313" key="1">
    <source>
        <dbReference type="EMBL" id="PQO35973.1"/>
    </source>
</evidence>
<keyword evidence="1" id="KW-0540">Nuclease</keyword>
<keyword evidence="1" id="KW-0378">Hydrolase</keyword>
<reference evidence="1 2" key="1">
    <citation type="submission" date="2018-02" db="EMBL/GenBank/DDBJ databases">
        <title>Comparative genomes isolates from brazilian mangrove.</title>
        <authorList>
            <person name="Araujo J.E."/>
            <person name="Taketani R.G."/>
            <person name="Silva M.C.P."/>
            <person name="Loureco M.V."/>
            <person name="Andreote F.D."/>
        </authorList>
    </citation>
    <scope>NUCLEOTIDE SEQUENCE [LARGE SCALE GENOMIC DNA]</scope>
    <source>
        <strain evidence="1 2">Hex-1 MGV</strain>
    </source>
</reference>
<accession>A0A2S8FUZ6</accession>
<name>A0A2S8FUZ6_9BACT</name>
<dbReference type="RefSeq" id="WP_105329262.1">
    <property type="nucleotide sequence ID" value="NZ_PUHY01000006.1"/>
</dbReference>
<comment type="caution">
    <text evidence="1">The sequence shown here is derived from an EMBL/GenBank/DDBJ whole genome shotgun (WGS) entry which is preliminary data.</text>
</comment>
<evidence type="ECO:0000313" key="2">
    <source>
        <dbReference type="Proteomes" id="UP000238322"/>
    </source>
</evidence>
<dbReference type="GO" id="GO:0006281">
    <property type="term" value="P:DNA repair"/>
    <property type="evidence" value="ECO:0007669"/>
    <property type="project" value="InterPro"/>
</dbReference>
<dbReference type="OrthoDB" id="3078554at2"/>
<dbReference type="Proteomes" id="UP000238322">
    <property type="component" value="Unassembled WGS sequence"/>
</dbReference>
<proteinExistence type="predicted"/>
<protein>
    <submittedName>
        <fullName evidence="1">Endonuclease</fullName>
    </submittedName>
</protein>
<keyword evidence="1" id="KW-0255">Endonuclease</keyword>
<organism evidence="1 2">
    <name type="scientific">Blastopirellula marina</name>
    <dbReference type="NCBI Taxonomy" id="124"/>
    <lineage>
        <taxon>Bacteria</taxon>
        <taxon>Pseudomonadati</taxon>
        <taxon>Planctomycetota</taxon>
        <taxon>Planctomycetia</taxon>
        <taxon>Pirellulales</taxon>
        <taxon>Pirellulaceae</taxon>
        <taxon>Blastopirellula</taxon>
    </lineage>
</organism>
<gene>
    <name evidence="1" type="ORF">C5Y83_08585</name>
</gene>
<sequence>MTKPTQKSIAKTVLNTHGETYSQQIGIRLKNAPAPLFQLLNASLLMSARIASDQAVEAATALRQANLDTPRKMVDTRWQDRVETITDNGYKRFDERGSTQLGKTAQFLIKRYDGDLRKLRDEAGNDVAKQQHLLQQFQGIGPTGADIFLREVQGVWSEVYPYADAKVTQAARKLQLPAEAKSLARLVARVDFPRFVAGLVRIELANQHYQILQHAA</sequence>
<dbReference type="Gene3D" id="1.10.340.30">
    <property type="entry name" value="Hypothetical protein, domain 2"/>
    <property type="match status" value="1"/>
</dbReference>
<dbReference type="AlphaFoldDB" id="A0A2S8FUZ6"/>
<dbReference type="GO" id="GO:0004519">
    <property type="term" value="F:endonuclease activity"/>
    <property type="evidence" value="ECO:0007669"/>
    <property type="project" value="UniProtKB-KW"/>
</dbReference>
<dbReference type="SUPFAM" id="SSF48150">
    <property type="entry name" value="DNA-glycosylase"/>
    <property type="match status" value="1"/>
</dbReference>
<dbReference type="EMBL" id="PUHY01000006">
    <property type="protein sequence ID" value="PQO35973.1"/>
    <property type="molecule type" value="Genomic_DNA"/>
</dbReference>